<name>U3APQ6_9VIBR</name>
<feature type="domain" description="Bacterial repeat" evidence="2">
    <location>
        <begin position="646"/>
        <end position="716"/>
    </location>
</feature>
<sequence length="1542" mass="168766">MDRIRRLSSLCFVVLFAYSTAGCKDGGIFSNSEDDSQTKLTLLYDVTVVAQGAGVVTPESFSGMQEGSLVEFIAIPDDGHKLEVVGGDCGLKAVKDSDDEHTFTVGPLTRDCQVQVGFGPKEFALTTPTYDVHVSASEGGSASPSYFSDYLQDQVVEFTVTPEEGYLFDALNGNCFADVTSETGDIKTFSVGPLQQDCDFDVTFAEKLNAASLPVYDVVVKAHGEGQARPHIQQQIEGEKVTFTITPEDNYKLSSLTGDCFSALTETDGDTHTFSVGPLSKDCEIEAHFSNKNFSGFVPTYTVNLNAMGNGQVSIQQEAYLEGEFATFTATPSENYRFETIKGDCFAALTAEDEDNKTFSVGPLVKDCEIDVSFTGKANSEFLAVYELSVTASENGSVSPFFQEVLAGKRASFTVTPNDGYRFDALEGNCLSALESSSGDNRTFTIGPFDKNCSLHARFIEKDNAALVPIYRLETNLIGGNGQVQPAFQEQLEGLLLNLYITPGVGSKVTTFEGTCNKRLENKNGDTYVFEVGPMVKNCTFDVGFAEQDNLALIPEYEVTVNAQGDGEVTPSMQTELAGAFVNFDAIPDDGFRLDSVSGDCLVDFIAVDEDKRKYSIGPLNKNCEMNVSFIKKSNVGLTPIYHFEASVTGEGSVDPLSKYVLQGEPVKFTAIPNEGYRFEALEGNCTATMESQEGELRTFIIDPVEQNCSMSVSFTEKDNASLIPMYDVIINPGEGGTASTQNFHVKQGNDVSFTVSPEPNYRIGKVESTLVSLGGWKCQPVVASGDDDIPTQSTEYMVRNVSGNCGIKVTFFQMTDNDPINTVEHVKVSFNANSGGSINPNHFYAEKGSDIEFTVTPLAGQRIDSVESVPVHLGNETCKAEPAEGDDGDITTATTYAINNLQDDCEVNVGFGTFDSAIQEPEDIIGVRINVAGEVKGTVSKSFVYPNAGEAVTFNVNPTTMFSRIKSVTGDTCSVSVMSNDFNPKNATDYITDDIYESCQISVLFEKIYDVHFNSGGHGEMNITKIFNGSEVTSASGNNAEIVKGSQVEFTVKVAPGYEFSSISYYNEASCGIESAPLSDLSENEGTFKTTPLLDFCRFNLEVALNSNPVCVESGNQLIKVDQSWTVDSPVPAYPPGQEVWAVTNTTIHHPLIINWLVNDQIKIDTTCVTDMSNLFNREYYDEEQLVKFNSNPDFFNGDVSGWVTHNVTNMSHMFRGNKQFNNKGIESWDVSNVTSMEGMFTNTSDKPNDTGFNRNLSNWDVSNVTTMKDMFSGAQGFNNGGIPLWNDDKGPSSNLIDTSGMFSNARSFNQDISNWDMSRVTNMSNMFYGAESFNNAGKPLWNGNVVPGMSLSPEQTLMISGIFNRAHSFNQPINNWITAQVTSFADVFHDAFIFNQPLDNWSTDNVVNMNSTFNHASNFAQPLNSWNTGSVENMSSMFMNMKFFNQDISSWDVSNVKDMTSMFQSSLAFNQDIGNWKVKPEFKNELSYMFFYANQFDQDLTCWNWINLTSKPTSFIAGSASQNSDLPIAGQAPAPECNND</sequence>
<dbReference type="eggNOG" id="COG1879">
    <property type="taxonomic scope" value="Bacteria"/>
</dbReference>
<dbReference type="InterPro" id="IPR044060">
    <property type="entry name" value="Bacterial_rp_domain"/>
</dbReference>
<dbReference type="Pfam" id="PF18998">
    <property type="entry name" value="Flg_new_2"/>
    <property type="match status" value="7"/>
</dbReference>
<reference evidence="3 4" key="1">
    <citation type="submission" date="2013-09" db="EMBL/GenBank/DDBJ databases">
        <title>Whole genome shotgun sequence of Vibrio azureus NBRC 104587.</title>
        <authorList>
            <person name="Isaki S."/>
            <person name="Hosoyama A."/>
            <person name="Numata M."/>
            <person name="Hashimoto M."/>
            <person name="Hosoyama Y."/>
            <person name="Tsuchikane K."/>
            <person name="Noguchi M."/>
            <person name="Hirakata S."/>
            <person name="Ichikawa N."/>
            <person name="Ohji S."/>
            <person name="Yamazoe A."/>
            <person name="Fujita N."/>
        </authorList>
    </citation>
    <scope>NUCLEOTIDE SEQUENCE [LARGE SCALE GENOMIC DNA]</scope>
    <source>
        <strain evidence="3 4">NBRC 104587</strain>
    </source>
</reference>
<dbReference type="RefSeq" id="WP_021709511.1">
    <property type="nucleotide sequence ID" value="NZ_BAOB01000081.1"/>
</dbReference>
<dbReference type="STRING" id="1219077.VAZ01S_029_00250"/>
<gene>
    <name evidence="3" type="ORF">VAZ01S_029_00250</name>
</gene>
<dbReference type="InterPro" id="IPR011889">
    <property type="entry name" value="Liste_lipo_26"/>
</dbReference>
<evidence type="ECO:0000313" key="4">
    <source>
        <dbReference type="Proteomes" id="UP000016567"/>
    </source>
</evidence>
<dbReference type="eggNOG" id="COG4447">
    <property type="taxonomic scope" value="Bacteria"/>
</dbReference>
<evidence type="ECO:0000259" key="2">
    <source>
        <dbReference type="Pfam" id="PF18998"/>
    </source>
</evidence>
<dbReference type="eggNOG" id="COG3291">
    <property type="taxonomic scope" value="Bacteria"/>
</dbReference>
<feature type="domain" description="Bacterial repeat" evidence="2">
    <location>
        <begin position="301"/>
        <end position="361"/>
    </location>
</feature>
<feature type="chain" id="PRO_5004638266" description="Bacterial repeat domain-containing protein" evidence="1">
    <location>
        <begin position="24"/>
        <end position="1542"/>
    </location>
</feature>
<feature type="domain" description="Bacterial repeat" evidence="2">
    <location>
        <begin position="216"/>
        <end position="292"/>
    </location>
</feature>
<dbReference type="PROSITE" id="PS51257">
    <property type="entry name" value="PROKAR_LIPOPROTEIN"/>
    <property type="match status" value="1"/>
</dbReference>
<dbReference type="Pfam" id="PF03382">
    <property type="entry name" value="DUF285"/>
    <property type="match status" value="2"/>
</dbReference>
<keyword evidence="4" id="KW-1185">Reference proteome</keyword>
<dbReference type="NCBIfam" id="TIGR02167">
    <property type="entry name" value="Liste_lipo_26"/>
    <property type="match status" value="3"/>
</dbReference>
<dbReference type="OrthoDB" id="5855837at2"/>
<evidence type="ECO:0000256" key="1">
    <source>
        <dbReference type="SAM" id="SignalP"/>
    </source>
</evidence>
<organism evidence="3 4">
    <name type="scientific">Vibrio azureus NBRC 104587</name>
    <dbReference type="NCBI Taxonomy" id="1219077"/>
    <lineage>
        <taxon>Bacteria</taxon>
        <taxon>Pseudomonadati</taxon>
        <taxon>Pseudomonadota</taxon>
        <taxon>Gammaproteobacteria</taxon>
        <taxon>Vibrionales</taxon>
        <taxon>Vibrionaceae</taxon>
        <taxon>Vibrio</taxon>
    </lineage>
</organism>
<accession>U3APQ6</accession>
<protein>
    <recommendedName>
        <fullName evidence="2">Bacterial repeat domain-containing protein</fullName>
    </recommendedName>
</protein>
<feature type="domain" description="Bacterial repeat" evidence="2">
    <location>
        <begin position="44"/>
        <end position="105"/>
    </location>
</feature>
<keyword evidence="1" id="KW-0732">Signal</keyword>
<feature type="domain" description="Bacterial repeat" evidence="2">
    <location>
        <begin position="386"/>
        <end position="459"/>
    </location>
</feature>
<feature type="signal peptide" evidence="1">
    <location>
        <begin position="1"/>
        <end position="23"/>
    </location>
</feature>
<comment type="caution">
    <text evidence="3">The sequence shown here is derived from an EMBL/GenBank/DDBJ whole genome shotgun (WGS) entry which is preliminary data.</text>
</comment>
<evidence type="ECO:0000313" key="3">
    <source>
        <dbReference type="EMBL" id="GAD75755.1"/>
    </source>
</evidence>
<dbReference type="Proteomes" id="UP000016567">
    <property type="component" value="Unassembled WGS sequence"/>
</dbReference>
<feature type="domain" description="Bacterial repeat" evidence="2">
    <location>
        <begin position="130"/>
        <end position="182"/>
    </location>
</feature>
<feature type="domain" description="Bacterial repeat" evidence="2">
    <location>
        <begin position="557"/>
        <end position="602"/>
    </location>
</feature>
<proteinExistence type="predicted"/>
<dbReference type="EMBL" id="BATL01000029">
    <property type="protein sequence ID" value="GAD75755.1"/>
    <property type="molecule type" value="Genomic_DNA"/>
</dbReference>
<dbReference type="InterPro" id="IPR005046">
    <property type="entry name" value="DUF285"/>
</dbReference>